<evidence type="ECO:0000259" key="8">
    <source>
        <dbReference type="PROSITE" id="PS50928"/>
    </source>
</evidence>
<evidence type="ECO:0000256" key="1">
    <source>
        <dbReference type="ARBA" id="ARBA00004651"/>
    </source>
</evidence>
<dbReference type="HOGENOM" id="CLU_016047_0_1_9"/>
<dbReference type="PROSITE" id="PS50928">
    <property type="entry name" value="ABC_TM1"/>
    <property type="match status" value="1"/>
</dbReference>
<keyword evidence="6 7" id="KW-0472">Membrane</keyword>
<dbReference type="Pfam" id="PF00528">
    <property type="entry name" value="BPD_transp_1"/>
    <property type="match status" value="1"/>
</dbReference>
<feature type="transmembrane region" description="Helical" evidence="7">
    <location>
        <begin position="130"/>
        <end position="150"/>
    </location>
</feature>
<dbReference type="GO" id="GO:0055085">
    <property type="term" value="P:transmembrane transport"/>
    <property type="evidence" value="ECO:0007669"/>
    <property type="project" value="InterPro"/>
</dbReference>
<dbReference type="GO" id="GO:0005886">
    <property type="term" value="C:plasma membrane"/>
    <property type="evidence" value="ECO:0007669"/>
    <property type="project" value="UniProtKB-SubCell"/>
</dbReference>
<keyword evidence="4 7" id="KW-0812">Transmembrane</keyword>
<evidence type="ECO:0000256" key="4">
    <source>
        <dbReference type="ARBA" id="ARBA00022692"/>
    </source>
</evidence>
<feature type="transmembrane region" description="Helical" evidence="7">
    <location>
        <begin position="94"/>
        <end position="118"/>
    </location>
</feature>
<reference evidence="9 10" key="1">
    <citation type="submission" date="2010-12" db="EMBL/GenBank/DDBJ databases">
        <authorList>
            <person name="Muzny D."/>
            <person name="Qin X."/>
            <person name="Deng J."/>
            <person name="Jiang H."/>
            <person name="Liu Y."/>
            <person name="Qu J."/>
            <person name="Song X.-Z."/>
            <person name="Zhang L."/>
            <person name="Thornton R."/>
            <person name="Coyle M."/>
            <person name="Francisco L."/>
            <person name="Jackson L."/>
            <person name="Javaid M."/>
            <person name="Korchina V."/>
            <person name="Kovar C."/>
            <person name="Mata R."/>
            <person name="Mathew T."/>
            <person name="Ngo R."/>
            <person name="Nguyen L."/>
            <person name="Nguyen N."/>
            <person name="Okwuonu G."/>
            <person name="Ongeri F."/>
            <person name="Pham C."/>
            <person name="Simmons D."/>
            <person name="Wilczek-Boney K."/>
            <person name="Hale W."/>
            <person name="Jakkamsetti A."/>
            <person name="Pham P."/>
            <person name="Ruth R."/>
            <person name="San Lucas F."/>
            <person name="Warren J."/>
            <person name="Zhang J."/>
            <person name="Zhao Z."/>
            <person name="Zhou C."/>
            <person name="Zhu D."/>
            <person name="Lee S."/>
            <person name="Bess C."/>
            <person name="Blankenburg K."/>
            <person name="Forbes L."/>
            <person name="Fu Q."/>
            <person name="Gubbala S."/>
            <person name="Hirani K."/>
            <person name="Jayaseelan J.C."/>
            <person name="Lara F."/>
            <person name="Munidasa M."/>
            <person name="Palculict T."/>
            <person name="Patil S."/>
            <person name="Pu L.-L."/>
            <person name="Saada N."/>
            <person name="Tang L."/>
            <person name="Weissenberger G."/>
            <person name="Zhu Y."/>
            <person name="Hemphill L."/>
            <person name="Shang Y."/>
            <person name="Youmans B."/>
            <person name="Ayvaz T."/>
            <person name="Ross M."/>
            <person name="Santibanez J."/>
            <person name="Aqrawi P."/>
            <person name="Gross S."/>
            <person name="Joshi V."/>
            <person name="Fowler G."/>
            <person name="Nazareth L."/>
            <person name="Reid J."/>
            <person name="Worley K."/>
            <person name="Petrosino J."/>
            <person name="Highlander S."/>
            <person name="Gibbs R."/>
        </authorList>
    </citation>
    <scope>NUCLEOTIDE SEQUENCE [LARGE SCALE GENOMIC DNA]</scope>
    <source>
        <strain evidence="10">DSM 15952 / CCUG 50447 / LMG 22039 / TP 1.5</strain>
    </source>
</reference>
<evidence type="ECO:0000313" key="10">
    <source>
        <dbReference type="Proteomes" id="UP000010296"/>
    </source>
</evidence>
<dbReference type="InterPro" id="IPR050809">
    <property type="entry name" value="UgpAE/MalFG_permease"/>
</dbReference>
<proteinExistence type="inferred from homology"/>
<dbReference type="STRING" id="888064.HMPREF9088_0673"/>
<dbReference type="AlphaFoldDB" id="E6LE83"/>
<evidence type="ECO:0000256" key="7">
    <source>
        <dbReference type="RuleBase" id="RU363032"/>
    </source>
</evidence>
<comment type="similarity">
    <text evidence="7">Belongs to the binding-protein-dependent transport system permease family.</text>
</comment>
<dbReference type="Proteomes" id="UP000010296">
    <property type="component" value="Unassembled WGS sequence"/>
</dbReference>
<keyword evidence="2 7" id="KW-0813">Transport</keyword>
<comment type="subcellular location">
    <subcellularLocation>
        <location evidence="1 7">Cell membrane</location>
        <topology evidence="1 7">Multi-pass membrane protein</topology>
    </subcellularLocation>
</comment>
<evidence type="ECO:0000313" key="9">
    <source>
        <dbReference type="EMBL" id="EFU74497.1"/>
    </source>
</evidence>
<dbReference type="Gene3D" id="1.10.3720.10">
    <property type="entry name" value="MetI-like"/>
    <property type="match status" value="1"/>
</dbReference>
<dbReference type="InterPro" id="IPR000515">
    <property type="entry name" value="MetI-like"/>
</dbReference>
<protein>
    <submittedName>
        <fullName evidence="9">ABC transporter, permease protein</fullName>
    </submittedName>
</protein>
<name>E6LE83_ENTI1</name>
<dbReference type="PANTHER" id="PTHR43227:SF11">
    <property type="entry name" value="BLL4140 PROTEIN"/>
    <property type="match status" value="1"/>
</dbReference>
<accession>E6LE83</accession>
<sequence length="317" mass="36225">MLYFLSDSKETIMDKKAIKRKSWFSRDQWLFIAMVMPGILFLLVFSYAPMFGLIMAFQDFIPARGFIHSEFVYLDNFKYLFNLPDIWQVTYNTVYIAVGKIIWNTIIPIVFAILLNEIRVQWMKRTMQTIVYLPYFLSWVILASVIVNLFSLDGTVNQILQSIGLNSVNFLGSNKVFPHLLIWTDVWKGFGYNSIIFLAAITAIDPGLYEAATMDGANWYQKVRYVTVPGMMPFIILMTILALPGILSAGFDQVYNLYSPPVYSSGDVLDTYIYRIGLIGRDYSLGAAVGLIRSIIGLFLIWISNKAAEKATNRVMF</sequence>
<dbReference type="SUPFAM" id="SSF161098">
    <property type="entry name" value="MetI-like"/>
    <property type="match status" value="1"/>
</dbReference>
<evidence type="ECO:0000256" key="3">
    <source>
        <dbReference type="ARBA" id="ARBA00022475"/>
    </source>
</evidence>
<keyword evidence="3" id="KW-1003">Cell membrane</keyword>
<dbReference type="eggNOG" id="COG4209">
    <property type="taxonomic scope" value="Bacteria"/>
</dbReference>
<feature type="transmembrane region" description="Helical" evidence="7">
    <location>
        <begin position="283"/>
        <end position="304"/>
    </location>
</feature>
<feature type="domain" description="ABC transmembrane type-1" evidence="8">
    <location>
        <begin position="90"/>
        <end position="304"/>
    </location>
</feature>
<dbReference type="PANTHER" id="PTHR43227">
    <property type="entry name" value="BLL4140 PROTEIN"/>
    <property type="match status" value="1"/>
</dbReference>
<feature type="transmembrane region" description="Helical" evidence="7">
    <location>
        <begin position="190"/>
        <end position="209"/>
    </location>
</feature>
<feature type="transmembrane region" description="Helical" evidence="7">
    <location>
        <begin position="230"/>
        <end position="251"/>
    </location>
</feature>
<dbReference type="InterPro" id="IPR035906">
    <property type="entry name" value="MetI-like_sf"/>
</dbReference>
<feature type="transmembrane region" description="Helical" evidence="7">
    <location>
        <begin position="29"/>
        <end position="48"/>
    </location>
</feature>
<dbReference type="EMBL" id="AEPV01000025">
    <property type="protein sequence ID" value="EFU74497.1"/>
    <property type="molecule type" value="Genomic_DNA"/>
</dbReference>
<gene>
    <name evidence="9" type="primary">lplB</name>
    <name evidence="9" type="ORF">HMPREF9088_0673</name>
</gene>
<evidence type="ECO:0000256" key="2">
    <source>
        <dbReference type="ARBA" id="ARBA00022448"/>
    </source>
</evidence>
<evidence type="ECO:0000256" key="5">
    <source>
        <dbReference type="ARBA" id="ARBA00022989"/>
    </source>
</evidence>
<keyword evidence="10" id="KW-1185">Reference proteome</keyword>
<organism evidence="9 10">
    <name type="scientific">Enterococcus italicus (strain DSM 15952 / CCUG 50447 / LMG 22039 / TP 1.5)</name>
    <dbReference type="NCBI Taxonomy" id="888064"/>
    <lineage>
        <taxon>Bacteria</taxon>
        <taxon>Bacillati</taxon>
        <taxon>Bacillota</taxon>
        <taxon>Bacilli</taxon>
        <taxon>Lactobacillales</taxon>
        <taxon>Enterococcaceae</taxon>
        <taxon>Enterococcus</taxon>
    </lineage>
</organism>
<dbReference type="CDD" id="cd06261">
    <property type="entry name" value="TM_PBP2"/>
    <property type="match status" value="1"/>
</dbReference>
<evidence type="ECO:0000256" key="6">
    <source>
        <dbReference type="ARBA" id="ARBA00023136"/>
    </source>
</evidence>
<comment type="caution">
    <text evidence="9">The sequence shown here is derived from an EMBL/GenBank/DDBJ whole genome shotgun (WGS) entry which is preliminary data.</text>
</comment>
<keyword evidence="5 7" id="KW-1133">Transmembrane helix</keyword>